<dbReference type="PANTHER" id="PTHR37984">
    <property type="entry name" value="PROTEIN CBG26694"/>
    <property type="match status" value="1"/>
</dbReference>
<dbReference type="Gene3D" id="3.30.70.270">
    <property type="match status" value="1"/>
</dbReference>
<dbReference type="PANTHER" id="PTHR37984:SF5">
    <property type="entry name" value="PROTEIN NYNRIN-LIKE"/>
    <property type="match status" value="1"/>
</dbReference>
<gene>
    <name evidence="1" type="primary">pol</name>
    <name evidence="1" type="ORF">CR513_28422</name>
</gene>
<feature type="non-terminal residue" evidence="1">
    <location>
        <position position="1"/>
    </location>
</feature>
<evidence type="ECO:0000313" key="2">
    <source>
        <dbReference type="Proteomes" id="UP000257109"/>
    </source>
</evidence>
<proteinExistence type="predicted"/>
<dbReference type="AlphaFoldDB" id="A0A371GH00"/>
<keyword evidence="2" id="KW-1185">Reference proteome</keyword>
<dbReference type="SUPFAM" id="SSF56672">
    <property type="entry name" value="DNA/RNA polymerases"/>
    <property type="match status" value="1"/>
</dbReference>
<name>A0A371GH00_MUCPR</name>
<organism evidence="1 2">
    <name type="scientific">Mucuna pruriens</name>
    <name type="common">Velvet bean</name>
    <name type="synonym">Dolichos pruriens</name>
    <dbReference type="NCBI Taxonomy" id="157652"/>
    <lineage>
        <taxon>Eukaryota</taxon>
        <taxon>Viridiplantae</taxon>
        <taxon>Streptophyta</taxon>
        <taxon>Embryophyta</taxon>
        <taxon>Tracheophyta</taxon>
        <taxon>Spermatophyta</taxon>
        <taxon>Magnoliopsida</taxon>
        <taxon>eudicotyledons</taxon>
        <taxon>Gunneridae</taxon>
        <taxon>Pentapetalae</taxon>
        <taxon>rosids</taxon>
        <taxon>fabids</taxon>
        <taxon>Fabales</taxon>
        <taxon>Fabaceae</taxon>
        <taxon>Papilionoideae</taxon>
        <taxon>50 kb inversion clade</taxon>
        <taxon>NPAAA clade</taxon>
        <taxon>indigoferoid/millettioid clade</taxon>
        <taxon>Phaseoleae</taxon>
        <taxon>Mucuna</taxon>
    </lineage>
</organism>
<dbReference type="OrthoDB" id="2013982at2759"/>
<dbReference type="InterPro" id="IPR043128">
    <property type="entry name" value="Rev_trsase/Diguanyl_cyclase"/>
</dbReference>
<sequence>MPFGLTNASSTSMSKTLDEHVEHFHVVVNVLRENKLYGKLKKYSFFLESIVFLGFVVSSKGISVDEEKVKAIRE</sequence>
<dbReference type="InterPro" id="IPR050951">
    <property type="entry name" value="Retrovirus_Pol_polyprotein"/>
</dbReference>
<dbReference type="Proteomes" id="UP000257109">
    <property type="component" value="Unassembled WGS sequence"/>
</dbReference>
<protein>
    <submittedName>
        <fullName evidence="1">Retrovirus-related Pol polyprotein from transposon gypsy</fullName>
    </submittedName>
</protein>
<dbReference type="EMBL" id="QJKJ01005565">
    <property type="protein sequence ID" value="RDX89811.1"/>
    <property type="molecule type" value="Genomic_DNA"/>
</dbReference>
<comment type="caution">
    <text evidence="1">The sequence shown here is derived from an EMBL/GenBank/DDBJ whole genome shotgun (WGS) entry which is preliminary data.</text>
</comment>
<evidence type="ECO:0000313" key="1">
    <source>
        <dbReference type="EMBL" id="RDX89811.1"/>
    </source>
</evidence>
<reference evidence="1" key="1">
    <citation type="submission" date="2018-05" db="EMBL/GenBank/DDBJ databases">
        <title>Draft genome of Mucuna pruriens seed.</title>
        <authorList>
            <person name="Nnadi N.E."/>
            <person name="Vos R."/>
            <person name="Hasami M.H."/>
            <person name="Devisetty U.K."/>
            <person name="Aguiy J.C."/>
        </authorList>
    </citation>
    <scope>NUCLEOTIDE SEQUENCE [LARGE SCALE GENOMIC DNA]</scope>
    <source>
        <strain evidence="1">JCA_2017</strain>
    </source>
</reference>
<accession>A0A371GH00</accession>
<dbReference type="InterPro" id="IPR043502">
    <property type="entry name" value="DNA/RNA_pol_sf"/>
</dbReference>